<dbReference type="NCBIfam" id="TIGR01141">
    <property type="entry name" value="hisC"/>
    <property type="match status" value="1"/>
</dbReference>
<evidence type="ECO:0000256" key="4">
    <source>
        <dbReference type="ARBA" id="ARBA00022576"/>
    </source>
</evidence>
<dbReference type="CDD" id="cd00609">
    <property type="entry name" value="AAT_like"/>
    <property type="match status" value="1"/>
</dbReference>
<evidence type="ECO:0000256" key="5">
    <source>
        <dbReference type="ARBA" id="ARBA00022605"/>
    </source>
</evidence>
<evidence type="ECO:0000256" key="9">
    <source>
        <dbReference type="HAMAP-Rule" id="MF_01023"/>
    </source>
</evidence>
<keyword evidence="6 9" id="KW-0808">Transferase</keyword>
<dbReference type="Gene3D" id="3.40.640.10">
    <property type="entry name" value="Type I PLP-dependent aspartate aminotransferase-like (Major domain)"/>
    <property type="match status" value="1"/>
</dbReference>
<dbReference type="PANTHER" id="PTHR42885:SF2">
    <property type="entry name" value="HISTIDINOL-PHOSPHATE AMINOTRANSFERASE"/>
    <property type="match status" value="1"/>
</dbReference>
<dbReference type="InterPro" id="IPR005861">
    <property type="entry name" value="HisP_aminotrans"/>
</dbReference>
<feature type="modified residue" description="N6-(pyridoxal phosphate)lysine" evidence="9">
    <location>
        <position position="228"/>
    </location>
</feature>
<dbReference type="PANTHER" id="PTHR42885">
    <property type="entry name" value="HISTIDINOL-PHOSPHATE AMINOTRANSFERASE-RELATED"/>
    <property type="match status" value="1"/>
</dbReference>
<proteinExistence type="inferred from homology"/>
<dbReference type="InterPro" id="IPR015421">
    <property type="entry name" value="PyrdxlP-dep_Trfase_major"/>
</dbReference>
<comment type="subunit">
    <text evidence="3 9">Homodimer.</text>
</comment>
<dbReference type="InterPro" id="IPR004839">
    <property type="entry name" value="Aminotransferase_I/II_large"/>
</dbReference>
<dbReference type="AlphaFoldDB" id="A0A2J6X369"/>
<keyword evidence="4 9" id="KW-0032">Aminotransferase</keyword>
<dbReference type="SUPFAM" id="SSF53383">
    <property type="entry name" value="PLP-dependent transferases"/>
    <property type="match status" value="1"/>
</dbReference>
<sequence>MTPVLSQLIRPEIADLEPYTPIVPLEVLAARLGLPVEQIVKLDANENPYGPAPAALEAIHRTATYHIYPDPEQTALRSALASYTGRPIEEILCGAGADELIDLVLRLIINPGDAIIDCPPTFGMYRFDAGICGGRVISVPRRADFSLDLPAIERAAAQGAKAIFLTAPNNPTGNPLPRTDLLRILELPILVVVDEAYVEFAEPDHAPIGASDLLDDYPNLVILRTFSKWAGLAGLRVGYGLFPRWLREQLWKIKQPYNVSGAAQAAAVASLNTITELRRRVQAIVAERERLFARLSEVACLTPFPSAANFILCRVNDRDARELKLALERRGVLVRHYRTPLLDGYIRISVGTPDQTDALLAILAEVTNE</sequence>
<protein>
    <recommendedName>
        <fullName evidence="9">Histidinol-phosphate aminotransferase</fullName>
        <ecNumber evidence="9">2.6.1.9</ecNumber>
    </recommendedName>
    <alternativeName>
        <fullName evidence="9">Imidazole acetol-phosphate transaminase</fullName>
    </alternativeName>
</protein>
<gene>
    <name evidence="9 11" type="primary">hisC</name>
    <name evidence="11" type="ORF">C0184_10510</name>
</gene>
<keyword evidence="5 9" id="KW-0028">Amino-acid biosynthesis</keyword>
<keyword evidence="7 9" id="KW-0663">Pyridoxal phosphate</keyword>
<comment type="similarity">
    <text evidence="2 9">Belongs to the class-II pyridoxal-phosphate-dependent aminotransferase family. Histidinol-phosphate aminotransferase subfamily.</text>
</comment>
<evidence type="ECO:0000256" key="7">
    <source>
        <dbReference type="ARBA" id="ARBA00022898"/>
    </source>
</evidence>
<dbReference type="EMBL" id="PNIQ01000701">
    <property type="protein sequence ID" value="PMP78888.1"/>
    <property type="molecule type" value="Genomic_DNA"/>
</dbReference>
<comment type="pathway">
    <text evidence="9">Amino-acid biosynthesis; L-histidine biosynthesis; L-histidine from 5-phospho-alpha-D-ribose 1-diphosphate: step 7/9.</text>
</comment>
<dbReference type="GO" id="GO:0004400">
    <property type="term" value="F:histidinol-phosphate transaminase activity"/>
    <property type="evidence" value="ECO:0007669"/>
    <property type="project" value="UniProtKB-UniRule"/>
</dbReference>
<keyword evidence="8 9" id="KW-0368">Histidine biosynthesis</keyword>
<reference evidence="11 12" key="1">
    <citation type="submission" date="2018-01" db="EMBL/GenBank/DDBJ databases">
        <title>Metagenomic assembled genomes from two thermal pools in the Uzon Caldera, Kamchatka, Russia.</title>
        <authorList>
            <person name="Wilkins L."/>
            <person name="Ettinger C."/>
        </authorList>
    </citation>
    <scope>NUCLEOTIDE SEQUENCE [LARGE SCALE GENOMIC DNA]</scope>
    <source>
        <strain evidence="11">ZAV-02</strain>
    </source>
</reference>
<dbReference type="GO" id="GO:0030170">
    <property type="term" value="F:pyridoxal phosphate binding"/>
    <property type="evidence" value="ECO:0007669"/>
    <property type="project" value="InterPro"/>
</dbReference>
<dbReference type="GO" id="GO:0000105">
    <property type="term" value="P:L-histidine biosynthetic process"/>
    <property type="evidence" value="ECO:0007669"/>
    <property type="project" value="UniProtKB-UniRule"/>
</dbReference>
<comment type="catalytic activity">
    <reaction evidence="9">
        <text>L-histidinol phosphate + 2-oxoglutarate = 3-(imidazol-4-yl)-2-oxopropyl phosphate + L-glutamate</text>
        <dbReference type="Rhea" id="RHEA:23744"/>
        <dbReference type="ChEBI" id="CHEBI:16810"/>
        <dbReference type="ChEBI" id="CHEBI:29985"/>
        <dbReference type="ChEBI" id="CHEBI:57766"/>
        <dbReference type="ChEBI" id="CHEBI:57980"/>
        <dbReference type="EC" id="2.6.1.9"/>
    </reaction>
</comment>
<dbReference type="Gene3D" id="3.90.1150.10">
    <property type="entry name" value="Aspartate Aminotransferase, domain 1"/>
    <property type="match status" value="1"/>
</dbReference>
<evidence type="ECO:0000256" key="6">
    <source>
        <dbReference type="ARBA" id="ARBA00022679"/>
    </source>
</evidence>
<dbReference type="Pfam" id="PF00155">
    <property type="entry name" value="Aminotran_1_2"/>
    <property type="match status" value="1"/>
</dbReference>
<organism evidence="11 12">
    <name type="scientific">Chloroflexus aggregans</name>
    <dbReference type="NCBI Taxonomy" id="152260"/>
    <lineage>
        <taxon>Bacteria</taxon>
        <taxon>Bacillati</taxon>
        <taxon>Chloroflexota</taxon>
        <taxon>Chloroflexia</taxon>
        <taxon>Chloroflexales</taxon>
        <taxon>Chloroflexineae</taxon>
        <taxon>Chloroflexaceae</taxon>
        <taxon>Chloroflexus</taxon>
    </lineage>
</organism>
<dbReference type="EC" id="2.6.1.9" evidence="9"/>
<comment type="caution">
    <text evidence="11">The sequence shown here is derived from an EMBL/GenBank/DDBJ whole genome shotgun (WGS) entry which is preliminary data.</text>
</comment>
<dbReference type="UniPathway" id="UPA00031">
    <property type="reaction ID" value="UER00012"/>
</dbReference>
<dbReference type="HAMAP" id="MF_01023">
    <property type="entry name" value="HisC_aminotrans_2"/>
    <property type="match status" value="1"/>
</dbReference>
<evidence type="ECO:0000259" key="10">
    <source>
        <dbReference type="Pfam" id="PF00155"/>
    </source>
</evidence>
<evidence type="ECO:0000256" key="1">
    <source>
        <dbReference type="ARBA" id="ARBA00001933"/>
    </source>
</evidence>
<dbReference type="Proteomes" id="UP000243376">
    <property type="component" value="Unassembled WGS sequence"/>
</dbReference>
<evidence type="ECO:0000313" key="12">
    <source>
        <dbReference type="Proteomes" id="UP000243376"/>
    </source>
</evidence>
<evidence type="ECO:0000256" key="3">
    <source>
        <dbReference type="ARBA" id="ARBA00011738"/>
    </source>
</evidence>
<accession>A0A2J6X369</accession>
<feature type="domain" description="Aminotransferase class I/classII large" evidence="10">
    <location>
        <begin position="38"/>
        <end position="361"/>
    </location>
</feature>
<dbReference type="InterPro" id="IPR015422">
    <property type="entry name" value="PyrdxlP-dep_Trfase_small"/>
</dbReference>
<evidence type="ECO:0000256" key="2">
    <source>
        <dbReference type="ARBA" id="ARBA00007970"/>
    </source>
</evidence>
<evidence type="ECO:0000256" key="8">
    <source>
        <dbReference type="ARBA" id="ARBA00023102"/>
    </source>
</evidence>
<dbReference type="InterPro" id="IPR015424">
    <property type="entry name" value="PyrdxlP-dep_Trfase"/>
</dbReference>
<comment type="cofactor">
    <cofactor evidence="1 9">
        <name>pyridoxal 5'-phosphate</name>
        <dbReference type="ChEBI" id="CHEBI:597326"/>
    </cofactor>
</comment>
<evidence type="ECO:0000313" key="11">
    <source>
        <dbReference type="EMBL" id="PMP78888.1"/>
    </source>
</evidence>
<name>A0A2J6X369_9CHLR</name>